<organism evidence="2 3">
    <name type="scientific">Knufia fluminis</name>
    <dbReference type="NCBI Taxonomy" id="191047"/>
    <lineage>
        <taxon>Eukaryota</taxon>
        <taxon>Fungi</taxon>
        <taxon>Dikarya</taxon>
        <taxon>Ascomycota</taxon>
        <taxon>Pezizomycotina</taxon>
        <taxon>Eurotiomycetes</taxon>
        <taxon>Chaetothyriomycetidae</taxon>
        <taxon>Chaetothyriales</taxon>
        <taxon>Trichomeriaceae</taxon>
        <taxon>Knufia</taxon>
    </lineage>
</organism>
<dbReference type="EMBL" id="JAKLMC020000012">
    <property type="protein sequence ID" value="KAK5953272.1"/>
    <property type="molecule type" value="Genomic_DNA"/>
</dbReference>
<sequence length="173" mass="19101">MSDTVAKPRAHWPFPYWYNKYAGKSAPNWTNDPAQLIPDLPEFDPDNEHNVAADHGIDGLGPILRRLDPMTKDPDVLWILRDNAGYYYAMDEEEARLWAFKNELDDKGVVAAACGFMSIHDNVGSVLTSTADPALPKNRLKNNDNVSSSASKNPGPQQKSSDQMKATQKAASA</sequence>
<evidence type="ECO:0000313" key="2">
    <source>
        <dbReference type="EMBL" id="KAK5953272.1"/>
    </source>
</evidence>
<comment type="caution">
    <text evidence="2">The sequence shown here is derived from an EMBL/GenBank/DDBJ whole genome shotgun (WGS) entry which is preliminary data.</text>
</comment>
<dbReference type="Proteomes" id="UP001316803">
    <property type="component" value="Unassembled WGS sequence"/>
</dbReference>
<accession>A0AAN8IMK1</accession>
<keyword evidence="3" id="KW-1185">Reference proteome</keyword>
<protein>
    <submittedName>
        <fullName evidence="2">Uncharacterized protein</fullName>
    </submittedName>
</protein>
<evidence type="ECO:0000256" key="1">
    <source>
        <dbReference type="SAM" id="MobiDB-lite"/>
    </source>
</evidence>
<evidence type="ECO:0000313" key="3">
    <source>
        <dbReference type="Proteomes" id="UP001316803"/>
    </source>
</evidence>
<reference evidence="2 3" key="1">
    <citation type="submission" date="2022-12" db="EMBL/GenBank/DDBJ databases">
        <title>Genomic features and morphological characterization of a novel Knufia sp. strain isolated from spacecraft assembly facility.</title>
        <authorList>
            <person name="Teixeira M."/>
            <person name="Chander A.M."/>
            <person name="Stajich J.E."/>
            <person name="Venkateswaran K."/>
        </authorList>
    </citation>
    <scope>NUCLEOTIDE SEQUENCE [LARGE SCALE GENOMIC DNA]</scope>
    <source>
        <strain evidence="2 3">FJI-L2-BK-P2</strain>
    </source>
</reference>
<name>A0AAN8IMK1_9EURO</name>
<gene>
    <name evidence="2" type="ORF">OHC33_005840</name>
</gene>
<feature type="compositionally biased region" description="Polar residues" evidence="1">
    <location>
        <begin position="143"/>
        <end position="173"/>
    </location>
</feature>
<dbReference type="AlphaFoldDB" id="A0AAN8IMK1"/>
<proteinExistence type="predicted"/>
<feature type="region of interest" description="Disordered" evidence="1">
    <location>
        <begin position="132"/>
        <end position="173"/>
    </location>
</feature>